<dbReference type="NCBIfam" id="TIGR01352">
    <property type="entry name" value="tonB_Cterm"/>
    <property type="match status" value="1"/>
</dbReference>
<accession>A0ABX2D9D7</accession>
<evidence type="ECO:0000256" key="10">
    <source>
        <dbReference type="SAM" id="MobiDB-lite"/>
    </source>
</evidence>
<dbReference type="Proteomes" id="UP000702425">
    <property type="component" value="Unassembled WGS sequence"/>
</dbReference>
<evidence type="ECO:0000313" key="13">
    <source>
        <dbReference type="EMBL" id="NQE38413.1"/>
    </source>
</evidence>
<evidence type="ECO:0000256" key="2">
    <source>
        <dbReference type="ARBA" id="ARBA00006555"/>
    </source>
</evidence>
<evidence type="ECO:0000259" key="12">
    <source>
        <dbReference type="PROSITE" id="PS52015"/>
    </source>
</evidence>
<proteinExistence type="inferred from homology"/>
<feature type="compositionally biased region" description="Gly residues" evidence="10">
    <location>
        <begin position="356"/>
        <end position="374"/>
    </location>
</feature>
<protein>
    <recommendedName>
        <fullName evidence="12">TonB C-terminal domain-containing protein</fullName>
    </recommendedName>
</protein>
<feature type="compositionally biased region" description="Low complexity" evidence="10">
    <location>
        <begin position="332"/>
        <end position="355"/>
    </location>
</feature>
<dbReference type="Gene3D" id="3.30.2420.10">
    <property type="entry name" value="TonB"/>
    <property type="match status" value="1"/>
</dbReference>
<evidence type="ECO:0000256" key="9">
    <source>
        <dbReference type="ARBA" id="ARBA00023136"/>
    </source>
</evidence>
<dbReference type="PANTHER" id="PTHR33446">
    <property type="entry name" value="PROTEIN TONB-RELATED"/>
    <property type="match status" value="1"/>
</dbReference>
<evidence type="ECO:0000256" key="4">
    <source>
        <dbReference type="ARBA" id="ARBA00022475"/>
    </source>
</evidence>
<dbReference type="Pfam" id="PF03544">
    <property type="entry name" value="TonB_C"/>
    <property type="match status" value="1"/>
</dbReference>
<dbReference type="RefSeq" id="WP_172193097.1">
    <property type="nucleotide sequence ID" value="NZ_CAWPPK010000134.1"/>
</dbReference>
<keyword evidence="6 11" id="KW-0812">Transmembrane</keyword>
<keyword evidence="7" id="KW-0653">Protein transport</keyword>
<organism evidence="13 14">
    <name type="scientific">Microcoleus asticus IPMA8</name>
    <dbReference type="NCBI Taxonomy" id="2563858"/>
    <lineage>
        <taxon>Bacteria</taxon>
        <taxon>Bacillati</taxon>
        <taxon>Cyanobacteriota</taxon>
        <taxon>Cyanophyceae</taxon>
        <taxon>Oscillatoriophycideae</taxon>
        <taxon>Oscillatoriales</taxon>
        <taxon>Microcoleaceae</taxon>
        <taxon>Microcoleus</taxon>
        <taxon>Microcoleus asticus</taxon>
    </lineage>
</organism>
<keyword evidence="8 11" id="KW-1133">Transmembrane helix</keyword>
<comment type="subcellular location">
    <subcellularLocation>
        <location evidence="1">Cell inner membrane</location>
        <topology evidence="1">Single-pass membrane protein</topology>
        <orientation evidence="1">Periplasmic side</orientation>
    </subcellularLocation>
</comment>
<feature type="region of interest" description="Disordered" evidence="10">
    <location>
        <begin position="61"/>
        <end position="418"/>
    </location>
</feature>
<dbReference type="SUPFAM" id="SSF74653">
    <property type="entry name" value="TolA/TonB C-terminal domain"/>
    <property type="match status" value="1"/>
</dbReference>
<reference evidence="13 14" key="1">
    <citation type="journal article" date="2020" name="Sci. Rep.">
        <title>A novel cyanobacterial geosmin producer, revising GeoA distribution and dispersion patterns in Bacteria.</title>
        <authorList>
            <person name="Churro C."/>
            <person name="Semedo-Aguiar A.P."/>
            <person name="Silva A.D."/>
            <person name="Pereira-Leal J.B."/>
            <person name="Leite R.B."/>
        </authorList>
    </citation>
    <scope>NUCLEOTIDE SEQUENCE [LARGE SCALE GENOMIC DNA]</scope>
    <source>
        <strain evidence="13 14">IPMA8</strain>
    </source>
</reference>
<evidence type="ECO:0000256" key="11">
    <source>
        <dbReference type="SAM" id="Phobius"/>
    </source>
</evidence>
<name>A0ABX2D9D7_9CYAN</name>
<keyword evidence="14" id="KW-1185">Reference proteome</keyword>
<keyword evidence="3" id="KW-0813">Transport</keyword>
<comment type="caution">
    <text evidence="13">The sequence shown here is derived from an EMBL/GenBank/DDBJ whole genome shotgun (WGS) entry which is preliminary data.</text>
</comment>
<keyword evidence="4" id="KW-1003">Cell membrane</keyword>
<dbReference type="InterPro" id="IPR037682">
    <property type="entry name" value="TonB_C"/>
</dbReference>
<feature type="domain" description="TonB C-terminal" evidence="12">
    <location>
        <begin position="393"/>
        <end position="480"/>
    </location>
</feature>
<keyword evidence="9 11" id="KW-0472">Membrane</keyword>
<comment type="similarity">
    <text evidence="2">Belongs to the TonB family.</text>
</comment>
<evidence type="ECO:0000256" key="7">
    <source>
        <dbReference type="ARBA" id="ARBA00022927"/>
    </source>
</evidence>
<evidence type="ECO:0000313" key="14">
    <source>
        <dbReference type="Proteomes" id="UP000702425"/>
    </source>
</evidence>
<evidence type="ECO:0000256" key="1">
    <source>
        <dbReference type="ARBA" id="ARBA00004383"/>
    </source>
</evidence>
<feature type="compositionally biased region" description="Pro residues" evidence="10">
    <location>
        <begin position="78"/>
        <end position="132"/>
    </location>
</feature>
<feature type="compositionally biased region" description="Polar residues" evidence="10">
    <location>
        <begin position="207"/>
        <end position="220"/>
    </location>
</feature>
<feature type="transmembrane region" description="Helical" evidence="11">
    <location>
        <begin position="21"/>
        <end position="41"/>
    </location>
</feature>
<dbReference type="PROSITE" id="PS52015">
    <property type="entry name" value="TONB_CTD"/>
    <property type="match status" value="1"/>
</dbReference>
<evidence type="ECO:0000256" key="6">
    <source>
        <dbReference type="ARBA" id="ARBA00022692"/>
    </source>
</evidence>
<feature type="compositionally biased region" description="Low complexity" evidence="10">
    <location>
        <begin position="221"/>
        <end position="235"/>
    </location>
</feature>
<evidence type="ECO:0000256" key="5">
    <source>
        <dbReference type="ARBA" id="ARBA00022519"/>
    </source>
</evidence>
<gene>
    <name evidence="13" type="ORF">E5S67_06198</name>
</gene>
<dbReference type="InterPro" id="IPR006260">
    <property type="entry name" value="TonB/TolA_C"/>
</dbReference>
<feature type="compositionally biased region" description="Pro residues" evidence="10">
    <location>
        <begin position="175"/>
        <end position="184"/>
    </location>
</feature>
<dbReference type="InterPro" id="IPR051045">
    <property type="entry name" value="TonB-dependent_transducer"/>
</dbReference>
<dbReference type="EMBL" id="SRRZ01000219">
    <property type="protein sequence ID" value="NQE38413.1"/>
    <property type="molecule type" value="Genomic_DNA"/>
</dbReference>
<evidence type="ECO:0000256" key="3">
    <source>
        <dbReference type="ARBA" id="ARBA00022448"/>
    </source>
</evidence>
<feature type="compositionally biased region" description="Low complexity" evidence="10">
    <location>
        <begin position="265"/>
        <end position="292"/>
    </location>
</feature>
<evidence type="ECO:0000256" key="8">
    <source>
        <dbReference type="ARBA" id="ARBA00022989"/>
    </source>
</evidence>
<sequence>MSFSNVSATQRQQQEEGLKKVLALSLLASTFLHGVALPLSLKLVKPAEFAEDAIEIVMLDEPKVEETQPEPAIQEKVSPPPETFKPEPPPEPTPPEESPVAATPPPIPEEPPVAATPPPIPEEPPVAVTPPPEIKKELPLTETPPPTPREPSLAPQQDFNSPETPKTPIAREPETPSPAPPQSEPPVIASRPKGAGSLPDFTKDAGNPNSSDSPEKNNPLSSSASAGSGEPSSEPLNPSSGPIQRSPAAGSPVTATRPGGGGNSGNAIGDVGNLASSDSPGGSASNSPSGASENGDIPSSEPFAAGSGRSPRTPGAGSPVTTTRPGGGGNSGNAIGDVGNLASSGSPGGSASNSSPGGGGNGGGGSSGPFGSGSGPVPKPTNPRRGGSPSRPSGPPPGTCISCGKPEYPSAARQQGREGRVEVMFDVDPNGKAFNIAILTSSKHDDFDSAAIKTVEKWKFASSESGIQGKTASITFRLND</sequence>
<keyword evidence="5" id="KW-0997">Cell inner membrane</keyword>